<dbReference type="EMBL" id="CAIIXF020000010">
    <property type="protein sequence ID" value="CAH1797595.1"/>
    <property type="molecule type" value="Genomic_DNA"/>
</dbReference>
<protein>
    <submittedName>
        <fullName evidence="1">Uncharacterized protein</fullName>
    </submittedName>
</protein>
<dbReference type="Proteomes" id="UP000749559">
    <property type="component" value="Unassembled WGS sequence"/>
</dbReference>
<dbReference type="FunFam" id="1.10.238.10:FF:000001">
    <property type="entry name" value="Calmodulin 1"/>
    <property type="match status" value="1"/>
</dbReference>
<evidence type="ECO:0000313" key="1">
    <source>
        <dbReference type="EMBL" id="CAH1797595.1"/>
    </source>
</evidence>
<dbReference type="Pfam" id="PF13499">
    <property type="entry name" value="EF-hand_7"/>
    <property type="match status" value="2"/>
</dbReference>
<name>A0A8J1UPX0_OWEFU</name>
<sequence length="140" mass="15853">MSYEEFFNEADTDGTGSLTFKELKDVLVKKGYKGDTESLRNIFDAADSSDDNTITLDEFMEAMSQTPPAEHTKARYRELFKGFDHDGSGQITREELSQVFDEMGRDLSEEEVARIIQLADEDGSGTLNYDELIEHCFGEQ</sequence>
<evidence type="ECO:0000313" key="2">
    <source>
        <dbReference type="Proteomes" id="UP000749559"/>
    </source>
</evidence>
<dbReference type="InterPro" id="IPR018247">
    <property type="entry name" value="EF_Hand_1_Ca_BS"/>
</dbReference>
<dbReference type="PROSITE" id="PS00018">
    <property type="entry name" value="EF_HAND_1"/>
    <property type="match status" value="4"/>
</dbReference>
<dbReference type="InterPro" id="IPR002048">
    <property type="entry name" value="EF_hand_dom"/>
</dbReference>
<reference evidence="1" key="1">
    <citation type="submission" date="2022-03" db="EMBL/GenBank/DDBJ databases">
        <authorList>
            <person name="Martin C."/>
        </authorList>
    </citation>
    <scope>NUCLEOTIDE SEQUENCE</scope>
</reference>
<dbReference type="GO" id="GO:0005509">
    <property type="term" value="F:calcium ion binding"/>
    <property type="evidence" value="ECO:0007669"/>
    <property type="project" value="InterPro"/>
</dbReference>
<dbReference type="PANTHER" id="PTHR23048">
    <property type="entry name" value="MYOSIN LIGHT CHAIN 1, 3"/>
    <property type="match status" value="1"/>
</dbReference>
<keyword evidence="2" id="KW-1185">Reference proteome</keyword>
<dbReference type="AlphaFoldDB" id="A0A8J1UPX0"/>
<comment type="caution">
    <text evidence="1">The sequence shown here is derived from an EMBL/GenBank/DDBJ whole genome shotgun (WGS) entry which is preliminary data.</text>
</comment>
<dbReference type="SUPFAM" id="SSF47473">
    <property type="entry name" value="EF-hand"/>
    <property type="match status" value="1"/>
</dbReference>
<dbReference type="CDD" id="cd00051">
    <property type="entry name" value="EFh"/>
    <property type="match status" value="1"/>
</dbReference>
<dbReference type="Gene3D" id="1.10.238.10">
    <property type="entry name" value="EF-hand"/>
    <property type="match status" value="2"/>
</dbReference>
<organism evidence="1 2">
    <name type="scientific">Owenia fusiformis</name>
    <name type="common">Polychaete worm</name>
    <dbReference type="NCBI Taxonomy" id="6347"/>
    <lineage>
        <taxon>Eukaryota</taxon>
        <taxon>Metazoa</taxon>
        <taxon>Spiralia</taxon>
        <taxon>Lophotrochozoa</taxon>
        <taxon>Annelida</taxon>
        <taxon>Polychaeta</taxon>
        <taxon>Sedentaria</taxon>
        <taxon>Canalipalpata</taxon>
        <taxon>Sabellida</taxon>
        <taxon>Oweniida</taxon>
        <taxon>Oweniidae</taxon>
        <taxon>Owenia</taxon>
    </lineage>
</organism>
<dbReference type="InterPro" id="IPR011992">
    <property type="entry name" value="EF-hand-dom_pair"/>
</dbReference>
<dbReference type="OrthoDB" id="26525at2759"/>
<gene>
    <name evidence="1" type="ORF">OFUS_LOCUS21854</name>
</gene>
<proteinExistence type="predicted"/>
<dbReference type="PANTHER" id="PTHR23048:SF0">
    <property type="entry name" value="CALMODULIN LIKE 3"/>
    <property type="match status" value="1"/>
</dbReference>
<accession>A0A8J1UPX0</accession>
<dbReference type="PROSITE" id="PS50222">
    <property type="entry name" value="EF_HAND_2"/>
    <property type="match status" value="4"/>
</dbReference>
<dbReference type="InterPro" id="IPR050230">
    <property type="entry name" value="CALM/Myosin/TropC-like"/>
</dbReference>
<dbReference type="SMART" id="SM00054">
    <property type="entry name" value="EFh"/>
    <property type="match status" value="4"/>
</dbReference>
<dbReference type="GO" id="GO:0016460">
    <property type="term" value="C:myosin II complex"/>
    <property type="evidence" value="ECO:0007669"/>
    <property type="project" value="TreeGrafter"/>
</dbReference>